<evidence type="ECO:0000256" key="3">
    <source>
        <dbReference type="ARBA" id="ARBA00022801"/>
    </source>
</evidence>
<evidence type="ECO:0000259" key="6">
    <source>
        <dbReference type="Pfam" id="PF17389"/>
    </source>
</evidence>
<dbReference type="Pfam" id="PF17389">
    <property type="entry name" value="Bac_rhamnosid6H"/>
    <property type="match status" value="1"/>
</dbReference>
<gene>
    <name evidence="8" type="ORF">JHL18_04880</name>
</gene>
<dbReference type="EC" id="3.2.1.40" evidence="2"/>
<dbReference type="Pfam" id="PF17390">
    <property type="entry name" value="Bac_rhamnosid_C"/>
    <property type="match status" value="1"/>
</dbReference>
<dbReference type="Gene3D" id="2.60.420.10">
    <property type="entry name" value="Maltose phosphorylase, domain 3"/>
    <property type="match status" value="1"/>
</dbReference>
<dbReference type="Pfam" id="PF25788">
    <property type="entry name" value="Ig_Rha78A_N"/>
    <property type="match status" value="1"/>
</dbReference>
<dbReference type="PANTHER" id="PTHR33307:SF6">
    <property type="entry name" value="ALPHA-RHAMNOSIDASE (EUROFUNG)-RELATED"/>
    <property type="match status" value="1"/>
</dbReference>
<dbReference type="Gene3D" id="2.60.120.260">
    <property type="entry name" value="Galactose-binding domain-like"/>
    <property type="match status" value="2"/>
</dbReference>
<dbReference type="InterPro" id="IPR012341">
    <property type="entry name" value="6hp_glycosidase-like_sf"/>
</dbReference>
<evidence type="ECO:0000256" key="2">
    <source>
        <dbReference type="ARBA" id="ARBA00012652"/>
    </source>
</evidence>
<name>A0ABS1EKS3_9CLOT</name>
<dbReference type="PIRSF" id="PIRSF010631">
    <property type="entry name" value="A-rhamnsds"/>
    <property type="match status" value="1"/>
</dbReference>
<organism evidence="8 9">
    <name type="scientific">Clostridium yunnanense</name>
    <dbReference type="NCBI Taxonomy" id="2800325"/>
    <lineage>
        <taxon>Bacteria</taxon>
        <taxon>Bacillati</taxon>
        <taxon>Bacillota</taxon>
        <taxon>Clostridia</taxon>
        <taxon>Eubacteriales</taxon>
        <taxon>Clostridiaceae</taxon>
        <taxon>Clostridium</taxon>
    </lineage>
</organism>
<protein>
    <recommendedName>
        <fullName evidence="2">alpha-L-rhamnosidase</fullName>
        <ecNumber evidence="2">3.2.1.40</ecNumber>
    </recommendedName>
</protein>
<keyword evidence="9" id="KW-1185">Reference proteome</keyword>
<keyword evidence="3 8" id="KW-0378">Hydrolase</keyword>
<dbReference type="RefSeq" id="WP_200266690.1">
    <property type="nucleotide sequence ID" value="NZ_JAENHN010000010.1"/>
</dbReference>
<evidence type="ECO:0000256" key="1">
    <source>
        <dbReference type="ARBA" id="ARBA00001445"/>
    </source>
</evidence>
<dbReference type="Proteomes" id="UP000596739">
    <property type="component" value="Unassembled WGS sequence"/>
</dbReference>
<evidence type="ECO:0000259" key="5">
    <source>
        <dbReference type="Pfam" id="PF08531"/>
    </source>
</evidence>
<sequence>MLKPINLKTELMNNPIGITIKQPRLSWSLISDSNKRYQKQSAYQIIAAESEENLRKEIYMWNSGKVFSDNTCHIPYEPELESRSRIYWCVKVWDQDGQESVYSDTGYFETGLFEKEDWSAKWINPELETNPEKRYPASYIRKGFKVEAKLKEAKLYATACGLYECYINGKRVGNQVLTPGTTQYNKRLQVQTYDVKDYIFDGGNAVGVVLGDGWFRGMNGMNRKRNIYGDNIALLLQLELVYENGVRKTVISDTSWKASQEGFIRFNDVQQGETYDANFYLREWSDPYYDDSNWHGVLEYRWDNSTLIGSNSVPITEHEQFKPKIISTPNGETALDFGQDMSGYVSFNIKGSKEIKGTCITLIHGEALDEEGNFTLKHLEPLSEKKPHMKQEVNYIVSEKANQYYKTSMTVFGFRYVLLKNWPYEPFPEDFTAYAVYSDVSETGSFTCSDELINKLVLNTKWSQKSNFVDVPTDCPTRERSGYTGDAQVYVETGTMLMDGLQFFRKWLADLRATQAPNGKIANIAPMPDKKFSFFDGSAGWGDAIVIIPYKLYKQYGDTQVLKENYDSMKAWVDFELGEAQKSHILRKISRNQYKKYLWDTGFHWGEWLEPGQTNAYISNIIFFGCPETATAYMHYSCKLLAEVSEILGHNENAKKYAKAAENSKKAYQYEFLRNGINSERQCLYVRPLMFGILEKEDEQKVADNLNLLVIKNNYHINTGFLSTPFICEVLERYGYLDTAYRLLEQKTIPSWLYAVTKGATTIWECWDGVNEEGKPKNSMNHYAYGAIVGWLFRSVTGIKEPIDGYKKFTVAPKPGGSLTRAEATYNSINGKIKSKWQYIDNILHVQVDVPVNTEATIILPVDLIEKVIEFPNDCNLVMQNNSICCKVGSGYYSFIIDKTNHYTH</sequence>
<feature type="domain" description="Bacterial alpha-L-rhamnosidase N-terminal" evidence="5">
    <location>
        <begin position="149"/>
        <end position="319"/>
    </location>
</feature>
<dbReference type="GO" id="GO:0016787">
    <property type="term" value="F:hydrolase activity"/>
    <property type="evidence" value="ECO:0007669"/>
    <property type="project" value="UniProtKB-KW"/>
</dbReference>
<dbReference type="Gene3D" id="2.60.40.10">
    <property type="entry name" value="Immunoglobulins"/>
    <property type="match status" value="1"/>
</dbReference>
<dbReference type="EMBL" id="JAENHN010000010">
    <property type="protein sequence ID" value="MBK1809976.1"/>
    <property type="molecule type" value="Genomic_DNA"/>
</dbReference>
<comment type="catalytic activity">
    <reaction evidence="1">
        <text>Hydrolysis of terminal non-reducing alpha-L-rhamnose residues in alpha-L-rhamnosides.</text>
        <dbReference type="EC" id="3.2.1.40"/>
    </reaction>
</comment>
<dbReference type="Gene3D" id="1.50.10.10">
    <property type="match status" value="1"/>
</dbReference>
<evidence type="ECO:0000259" key="4">
    <source>
        <dbReference type="Pfam" id="PF05592"/>
    </source>
</evidence>
<dbReference type="InterPro" id="IPR008928">
    <property type="entry name" value="6-hairpin_glycosidase_sf"/>
</dbReference>
<comment type="caution">
    <text evidence="8">The sequence shown here is derived from an EMBL/GenBank/DDBJ whole genome shotgun (WGS) entry which is preliminary data.</text>
</comment>
<feature type="domain" description="Alpha-L-rhamnosidase C-terminal" evidence="7">
    <location>
        <begin position="798"/>
        <end position="863"/>
    </location>
</feature>
<evidence type="ECO:0000259" key="7">
    <source>
        <dbReference type="Pfam" id="PF17390"/>
    </source>
</evidence>
<evidence type="ECO:0000313" key="9">
    <source>
        <dbReference type="Proteomes" id="UP000596739"/>
    </source>
</evidence>
<dbReference type="InterPro" id="IPR016007">
    <property type="entry name" value="Alpha_rhamnosid"/>
</dbReference>
<feature type="domain" description="Alpha-L-rhamnosidase six-hairpin glycosidase" evidence="6">
    <location>
        <begin position="442"/>
        <end position="796"/>
    </location>
</feature>
<dbReference type="Pfam" id="PF08531">
    <property type="entry name" value="Bac_rhamnosid_N"/>
    <property type="match status" value="1"/>
</dbReference>
<accession>A0ABS1EKS3</accession>
<dbReference type="InterPro" id="IPR035396">
    <property type="entry name" value="Bac_rhamnosid6H"/>
</dbReference>
<dbReference type="InterPro" id="IPR013783">
    <property type="entry name" value="Ig-like_fold"/>
</dbReference>
<proteinExistence type="predicted"/>
<dbReference type="PANTHER" id="PTHR33307">
    <property type="entry name" value="ALPHA-RHAMNOSIDASE (EUROFUNG)"/>
    <property type="match status" value="1"/>
</dbReference>
<dbReference type="SUPFAM" id="SSF48208">
    <property type="entry name" value="Six-hairpin glycosidases"/>
    <property type="match status" value="1"/>
</dbReference>
<reference evidence="9" key="1">
    <citation type="submission" date="2021-01" db="EMBL/GenBank/DDBJ databases">
        <title>Genome public.</title>
        <authorList>
            <person name="Liu C."/>
            <person name="Sun Q."/>
        </authorList>
    </citation>
    <scope>NUCLEOTIDE SEQUENCE [LARGE SCALE GENOMIC DNA]</scope>
    <source>
        <strain evidence="9">YIM B02505</strain>
    </source>
</reference>
<dbReference type="InterPro" id="IPR035398">
    <property type="entry name" value="Bac_rhamnosid_C"/>
</dbReference>
<dbReference type="InterPro" id="IPR013737">
    <property type="entry name" value="Bac_rhamnosid_N"/>
</dbReference>
<feature type="domain" description="Alpha-L-rhamnosidase concanavalin-like" evidence="4">
    <location>
        <begin position="328"/>
        <end position="437"/>
    </location>
</feature>
<evidence type="ECO:0000313" key="8">
    <source>
        <dbReference type="EMBL" id="MBK1809976.1"/>
    </source>
</evidence>
<dbReference type="Pfam" id="PF05592">
    <property type="entry name" value="Bac_rhamnosid"/>
    <property type="match status" value="1"/>
</dbReference>
<dbReference type="InterPro" id="IPR008902">
    <property type="entry name" value="Rhamnosid_concanavalin"/>
</dbReference>